<dbReference type="OrthoDB" id="1751741at2759"/>
<gene>
    <name evidence="2" type="primary">LOC108981154</name>
</gene>
<dbReference type="RefSeq" id="XP_035543302.1">
    <property type="nucleotide sequence ID" value="XM_035687409.1"/>
</dbReference>
<dbReference type="KEGG" id="jre:108981154"/>
<name>A0A6P9EKS9_JUGRE</name>
<sequence length="109" mass="12597">MGQITTYRASVYYLSINKLCTRLGCHRQFLHLLLLIILRNNPMCTCGKLDSLRTSNTPTNSGRSFFGCPKDYHTSTISNGSIAVRKEKKEFVKIEIELLRKEEELRKKE</sequence>
<dbReference type="Pfam" id="PF06839">
    <property type="entry name" value="Zn_ribbon_GRF"/>
    <property type="match status" value="1"/>
</dbReference>
<dbReference type="Proteomes" id="UP000235220">
    <property type="component" value="Chromosome 2"/>
</dbReference>
<accession>A0A6P9EKS9</accession>
<evidence type="ECO:0000313" key="1">
    <source>
        <dbReference type="Proteomes" id="UP000235220"/>
    </source>
</evidence>
<dbReference type="InterPro" id="IPR010666">
    <property type="entry name" value="Znf_GRF"/>
</dbReference>
<organism evidence="1 2">
    <name type="scientific">Juglans regia</name>
    <name type="common">English walnut</name>
    <dbReference type="NCBI Taxonomy" id="51240"/>
    <lineage>
        <taxon>Eukaryota</taxon>
        <taxon>Viridiplantae</taxon>
        <taxon>Streptophyta</taxon>
        <taxon>Embryophyta</taxon>
        <taxon>Tracheophyta</taxon>
        <taxon>Spermatophyta</taxon>
        <taxon>Magnoliopsida</taxon>
        <taxon>eudicotyledons</taxon>
        <taxon>Gunneridae</taxon>
        <taxon>Pentapetalae</taxon>
        <taxon>rosids</taxon>
        <taxon>fabids</taxon>
        <taxon>Fagales</taxon>
        <taxon>Juglandaceae</taxon>
        <taxon>Juglans</taxon>
    </lineage>
</organism>
<protein>
    <submittedName>
        <fullName evidence="2">Uncharacterized protein LOC108981154</fullName>
    </submittedName>
</protein>
<proteinExistence type="predicted"/>
<dbReference type="GeneID" id="108981154"/>
<evidence type="ECO:0000313" key="2">
    <source>
        <dbReference type="RefSeq" id="XP_035543302.1"/>
    </source>
</evidence>
<dbReference type="Gramene" id="Jr02_08290_p1">
    <property type="protein sequence ID" value="cds.Jr02_08290_p1"/>
    <property type="gene ID" value="Jr02_08290"/>
</dbReference>
<keyword evidence="1" id="KW-1185">Reference proteome</keyword>
<reference evidence="2" key="1">
    <citation type="submission" date="2025-08" db="UniProtKB">
        <authorList>
            <consortium name="RefSeq"/>
        </authorList>
    </citation>
    <scope>IDENTIFICATION</scope>
    <source>
        <tissue evidence="2">Leaves</tissue>
    </source>
</reference>
<dbReference type="GO" id="GO:0008270">
    <property type="term" value="F:zinc ion binding"/>
    <property type="evidence" value="ECO:0007669"/>
    <property type="project" value="InterPro"/>
</dbReference>
<dbReference type="AlphaFoldDB" id="A0A6P9EKS9"/>